<dbReference type="OrthoDB" id="7774376at2"/>
<proteinExistence type="predicted"/>
<sequence length="150" mass="16614">MRKMRKLVGVLSVAASVAAFVPAGTEAQNAPLVVSTDRGGVIGERVTAIDRIRALRQRVEIRGPLCLSSCTMLLGAGDVCVDPDAKLGFHGPSLYGRPLTEDQFDYWSEIMATYYPEPLRRWFMKEARFRIAGYYTVTGENVIELGVKRC</sequence>
<reference evidence="2 3" key="1">
    <citation type="submission" date="2016-10" db="EMBL/GenBank/DDBJ databases">
        <authorList>
            <person name="de Groot N.N."/>
        </authorList>
    </citation>
    <scope>NUCLEOTIDE SEQUENCE [LARGE SCALE GENOMIC DNA]</scope>
    <source>
        <strain evidence="2 3">DSM 19547</strain>
    </source>
</reference>
<dbReference type="RefSeq" id="WP_093420892.1">
    <property type="nucleotide sequence ID" value="NZ_FOXA01000006.1"/>
</dbReference>
<feature type="chain" id="PRO_5011636266" evidence="1">
    <location>
        <begin position="24"/>
        <end position="150"/>
    </location>
</feature>
<evidence type="ECO:0000313" key="3">
    <source>
        <dbReference type="Proteomes" id="UP000199356"/>
    </source>
</evidence>
<gene>
    <name evidence="2" type="ORF">SAMN04488047_106102</name>
</gene>
<name>A0A1I5Q854_9RHOB</name>
<accession>A0A1I5Q854</accession>
<dbReference type="EMBL" id="FOXA01000006">
    <property type="protein sequence ID" value="SFP42191.1"/>
    <property type="molecule type" value="Genomic_DNA"/>
</dbReference>
<evidence type="ECO:0000313" key="2">
    <source>
        <dbReference type="EMBL" id="SFP42191.1"/>
    </source>
</evidence>
<protein>
    <submittedName>
        <fullName evidence="2">Uncharacterized protein</fullName>
    </submittedName>
</protein>
<keyword evidence="3" id="KW-1185">Reference proteome</keyword>
<dbReference type="STRING" id="441119.SAMN04488047_106102"/>
<dbReference type="Proteomes" id="UP000199356">
    <property type="component" value="Unassembled WGS sequence"/>
</dbReference>
<keyword evidence="1" id="KW-0732">Signal</keyword>
<dbReference type="AlphaFoldDB" id="A0A1I5Q854"/>
<feature type="signal peptide" evidence="1">
    <location>
        <begin position="1"/>
        <end position="23"/>
    </location>
</feature>
<evidence type="ECO:0000256" key="1">
    <source>
        <dbReference type="SAM" id="SignalP"/>
    </source>
</evidence>
<organism evidence="2 3">
    <name type="scientific">Tranquillimonas alkanivorans</name>
    <dbReference type="NCBI Taxonomy" id="441119"/>
    <lineage>
        <taxon>Bacteria</taxon>
        <taxon>Pseudomonadati</taxon>
        <taxon>Pseudomonadota</taxon>
        <taxon>Alphaproteobacteria</taxon>
        <taxon>Rhodobacterales</taxon>
        <taxon>Roseobacteraceae</taxon>
        <taxon>Tranquillimonas</taxon>
    </lineage>
</organism>